<protein>
    <submittedName>
        <fullName evidence="1">Uncharacterized protein</fullName>
    </submittedName>
</protein>
<comment type="caution">
    <text evidence="1">The sequence shown here is derived from an EMBL/GenBank/DDBJ whole genome shotgun (WGS) entry which is preliminary data.</text>
</comment>
<sequence length="85" mass="9095">MFQVTSRIHPPTWSKWFIHVGQLQAFGIPPRTTVSSRVRVVCFLFSRAMRFPGGIAAAAAAAASPASPAMLQSKGVVTVIQALTL</sequence>
<reference evidence="1 2" key="1">
    <citation type="journal article" date="2021" name="J. Hered.">
        <title>A chromosome-level genome assembly of the parasitoid wasp, Cotesia glomerata (Hymenoptera: Braconidae).</title>
        <authorList>
            <person name="Pinto B.J."/>
            <person name="Weis J.J."/>
            <person name="Gamble T."/>
            <person name="Ode P.J."/>
            <person name="Paul R."/>
            <person name="Zaspel J.M."/>
        </authorList>
    </citation>
    <scope>NUCLEOTIDE SEQUENCE [LARGE SCALE GENOMIC DNA]</scope>
    <source>
        <strain evidence="1">CgM1</strain>
    </source>
</reference>
<evidence type="ECO:0000313" key="2">
    <source>
        <dbReference type="Proteomes" id="UP000826195"/>
    </source>
</evidence>
<proteinExistence type="predicted"/>
<keyword evidence="2" id="KW-1185">Reference proteome</keyword>
<evidence type="ECO:0000313" key="1">
    <source>
        <dbReference type="EMBL" id="KAH0535907.1"/>
    </source>
</evidence>
<accession>A0AAV7HZB2</accession>
<dbReference type="AlphaFoldDB" id="A0AAV7HZB2"/>
<organism evidence="1 2">
    <name type="scientific">Cotesia glomerata</name>
    <name type="common">Lepidopteran parasitic wasp</name>
    <name type="synonym">Apanteles glomeratus</name>
    <dbReference type="NCBI Taxonomy" id="32391"/>
    <lineage>
        <taxon>Eukaryota</taxon>
        <taxon>Metazoa</taxon>
        <taxon>Ecdysozoa</taxon>
        <taxon>Arthropoda</taxon>
        <taxon>Hexapoda</taxon>
        <taxon>Insecta</taxon>
        <taxon>Pterygota</taxon>
        <taxon>Neoptera</taxon>
        <taxon>Endopterygota</taxon>
        <taxon>Hymenoptera</taxon>
        <taxon>Apocrita</taxon>
        <taxon>Ichneumonoidea</taxon>
        <taxon>Braconidae</taxon>
        <taxon>Microgastrinae</taxon>
        <taxon>Cotesia</taxon>
    </lineage>
</organism>
<gene>
    <name evidence="1" type="ORF">KQX54_019978</name>
</gene>
<name>A0AAV7HZB2_COTGL</name>
<dbReference type="EMBL" id="JAHXZJ010002982">
    <property type="protein sequence ID" value="KAH0535907.1"/>
    <property type="molecule type" value="Genomic_DNA"/>
</dbReference>
<dbReference type="Proteomes" id="UP000826195">
    <property type="component" value="Unassembled WGS sequence"/>
</dbReference>